<dbReference type="RefSeq" id="WP_048035360.1">
    <property type="nucleotide sequence ID" value="NZ_CP030117.1"/>
</dbReference>
<dbReference type="Proteomes" id="UP000036061">
    <property type="component" value="Chromosome"/>
</dbReference>
<gene>
    <name evidence="2" type="ORF">AB432_029620</name>
</gene>
<dbReference type="SUPFAM" id="SSF56300">
    <property type="entry name" value="Metallo-dependent phosphatases"/>
    <property type="match status" value="1"/>
</dbReference>
<dbReference type="InterPro" id="IPR029052">
    <property type="entry name" value="Metallo-depent_PP-like"/>
</dbReference>
<accession>A0A2Z4MQX3</accession>
<dbReference type="InterPro" id="IPR003343">
    <property type="entry name" value="Big_2"/>
</dbReference>
<evidence type="ECO:0000313" key="2">
    <source>
        <dbReference type="EMBL" id="AWX58955.1"/>
    </source>
</evidence>
<dbReference type="SMART" id="SM00635">
    <property type="entry name" value="BID_2"/>
    <property type="match status" value="2"/>
</dbReference>
<dbReference type="EMBL" id="CP030117">
    <property type="protein sequence ID" value="AWX58955.1"/>
    <property type="molecule type" value="Genomic_DNA"/>
</dbReference>
<dbReference type="Gene3D" id="2.60.40.1080">
    <property type="match status" value="2"/>
</dbReference>
<dbReference type="InterPro" id="IPR051918">
    <property type="entry name" value="STPP_CPPED1"/>
</dbReference>
<dbReference type="Gene3D" id="3.60.21.10">
    <property type="match status" value="1"/>
</dbReference>
<evidence type="ECO:0000313" key="3">
    <source>
        <dbReference type="Proteomes" id="UP000036061"/>
    </source>
</evidence>
<reference evidence="2 3" key="1">
    <citation type="journal article" date="2015" name="Genome Announc.">
        <title>Draft Genome Sequence of Brevibacillus brevis DZQ7, a Plant Growth-Promoting Rhizobacterium with Broad-Spectrum Antimicrobial Activity.</title>
        <authorList>
            <person name="Hou Q."/>
            <person name="Wang C."/>
            <person name="Hou X."/>
            <person name="Xia Z."/>
            <person name="Ye J."/>
            <person name="Liu K."/>
            <person name="Liu H."/>
            <person name="Wang J."/>
            <person name="Guo H."/>
            <person name="Yu X."/>
            <person name="Yang Y."/>
            <person name="Du B."/>
            <person name="Ding Y."/>
        </authorList>
    </citation>
    <scope>NUCLEOTIDE SEQUENCE [LARGE SCALE GENOMIC DNA]</scope>
    <source>
        <strain evidence="2 3">DZQ7</strain>
    </source>
</reference>
<evidence type="ECO:0000259" key="1">
    <source>
        <dbReference type="SMART" id="SM00635"/>
    </source>
</evidence>
<dbReference type="PANTHER" id="PTHR43143">
    <property type="entry name" value="METALLOPHOSPHOESTERASE, CALCINEURIN SUPERFAMILY"/>
    <property type="match status" value="1"/>
</dbReference>
<dbReference type="PANTHER" id="PTHR43143:SF1">
    <property type="entry name" value="SERINE_THREONINE-PROTEIN PHOSPHATASE CPPED1"/>
    <property type="match status" value="1"/>
</dbReference>
<organism evidence="2 3">
    <name type="scientific">Brevibacillus brevis</name>
    <name type="common">Bacillus brevis</name>
    <dbReference type="NCBI Taxonomy" id="1393"/>
    <lineage>
        <taxon>Bacteria</taxon>
        <taxon>Bacillati</taxon>
        <taxon>Bacillota</taxon>
        <taxon>Bacilli</taxon>
        <taxon>Bacillales</taxon>
        <taxon>Paenibacillaceae</taxon>
        <taxon>Brevibacillus</taxon>
    </lineage>
</organism>
<feature type="domain" description="BIG2" evidence="1">
    <location>
        <begin position="1207"/>
        <end position="1295"/>
    </location>
</feature>
<dbReference type="Pfam" id="PF00149">
    <property type="entry name" value="Metallophos"/>
    <property type="match status" value="1"/>
</dbReference>
<sequence length="1298" mass="143385">MKVINKTMSMVLGVTVAFMGMTQPFMIQGVQAAGEQTVTMDKQTYLYGQPISLAYTGASLKDWIGLYKAGAIPQGSNPSLTWQYTSANGQPNGAMSFTKSLPAGEYEALYMQNDGYNIFQRAPFSIITLNPPAGITFVDTDDDADQIAGDVKIKIPADPANVTHYNLYWGNDVGKLPGEPIIAQVQPPTMPGETYATYTIPANTVIPKGATKLLAYSDSTAGETTASAEFTIPGMVKEKPLVSFEVITDMHVQTSKDHVHNKNLEDAFKDMIALNPDSDGLMTIGDNTENGTEAQYMELARIFNMYKDQLPETYFVQGNHDVRWGDWTQFSELFHKYTNMKSSYYNVWINGYQFIFLGTEKGLKDYSYLSEAQLKWLDEKLSESGGKPTFIFHHQPLKNTVAGANVGYLKSNYWYGVRQDKEMKTILSKHPGAFLFSGHTHWELGAKDTMYNAKYATMFNAGATSYLWTDANTGKDGSQGFFVEVYEDKVLVKGRDFKNDTWIANAQFEIDLSEKIPVVDPATDPDLTISNPTVHMVKEKYLPTEAVEVAYTSSVLEDWIGIFPVGTKLGKNVKPIAMQKTKSVKQPDGTISFKDLNLAPGKYDAVYVGEAEYRTDNDNLELGRVTFTIIDETQAQAPQAVSFTDADTNKGVIGGDVTITPVANETNIDEYVLYWGSDEGKLSGQSAIASVAKTGDKVVYAIPNGTAIPNGATKILAFSKQKDTESEDFAQTALKDAFTQVPPVTPPVEPPVLTPDEQLRQANRAAAEVIKNATDEDVVEKQAENAIKQLSKLIKDDQLSDSTHLALVSDATNTVLAAMVSKWKEDIIDEDQVLEQTYSLLKDAFLPVVDEIEKNDQEQWEQAVKVMAHVAETTIAKLDKDDLSGKWVKKLKEPIAELLTQVSTIEADDSENTEKVVAQIERFAQAVETLETALDEQASLFGLEKTIEIRMDGTRHEVRAARKSKEEEKSSLTLSGDIVDALAQKQINVALVNKDDAGVWLSSELLAEHDGADIHVEISKPEDIKKPSKSGNASDMYEVRLEADNKELKRFDSETVRMILPYEKKDKYLTAHHYDEAEKEWSSLKTSKGKTVEVIKTGDRASFDIEKPGIYMVASAGLQSVRVTPSKATLLPGENLQLQVTGSFSNRTRQDLTDGESGTVYESDNDSVTVDENGLIEVSEDARPGKKFTVKVTNGEKSSKVTFSIAEIKSINLSTKKSSVKPGDTVQMIVWANMTDRSGREMTKESTGTTYHVVEEEYAVISEDGLVTVHEDAPEKTTLTIVAQNDGHTSEYKLKVRK</sequence>
<keyword evidence="2" id="KW-0378">Hydrolase</keyword>
<name>A0A2Z4MQX3_BREBE</name>
<dbReference type="Pfam" id="PF02368">
    <property type="entry name" value="Big_2"/>
    <property type="match status" value="1"/>
</dbReference>
<protein>
    <submittedName>
        <fullName evidence="2">Phosphohydrolase</fullName>
    </submittedName>
</protein>
<proteinExistence type="predicted"/>
<feature type="domain" description="BIG2" evidence="1">
    <location>
        <begin position="1117"/>
        <end position="1202"/>
    </location>
</feature>
<dbReference type="GO" id="GO:0016787">
    <property type="term" value="F:hydrolase activity"/>
    <property type="evidence" value="ECO:0007669"/>
    <property type="project" value="UniProtKB-KW"/>
</dbReference>
<dbReference type="InterPro" id="IPR004843">
    <property type="entry name" value="Calcineurin-like_PHP"/>
</dbReference>